<protein>
    <submittedName>
        <fullName evidence="2">GNAT family N-acetyltransferase</fullName>
    </submittedName>
</protein>
<dbReference type="AlphaFoldDB" id="A0A2G1XPU8"/>
<evidence type="ECO:0000313" key="2">
    <source>
        <dbReference type="EMBL" id="PHQ53211.1"/>
    </source>
</evidence>
<dbReference type="SUPFAM" id="SSF55729">
    <property type="entry name" value="Acyl-CoA N-acyltransferases (Nat)"/>
    <property type="match status" value="1"/>
</dbReference>
<dbReference type="InterPro" id="IPR016181">
    <property type="entry name" value="Acyl_CoA_acyltransferase"/>
</dbReference>
<reference evidence="2 3" key="1">
    <citation type="journal article" date="2017" name="Biochemistry">
        <title>Identification of the Biosynthetic Pathway for the Antibiotic Bicyclomycin.</title>
        <authorList>
            <person name="Patteson J."/>
            <person name="Cai W."/>
            <person name="Johnson R.A."/>
            <person name="Santa Maria K."/>
            <person name="Li B."/>
        </authorList>
    </citation>
    <scope>NUCLEOTIDE SEQUENCE [LARGE SCALE GENOMIC DNA]</scope>
    <source>
        <strain evidence="2 3">ATCC 21532</strain>
    </source>
</reference>
<dbReference type="RefSeq" id="WP_099197612.1">
    <property type="nucleotide sequence ID" value="NZ_JBIRXA010000016.1"/>
</dbReference>
<dbReference type="EMBL" id="NHZO01000037">
    <property type="protein sequence ID" value="PHQ53211.1"/>
    <property type="molecule type" value="Genomic_DNA"/>
</dbReference>
<gene>
    <name evidence="2" type="ORF">BLA24_02430</name>
</gene>
<dbReference type="PANTHER" id="PTHR43415:SF3">
    <property type="entry name" value="GNAT-FAMILY ACETYLTRANSFERASE"/>
    <property type="match status" value="1"/>
</dbReference>
<dbReference type="PANTHER" id="PTHR43415">
    <property type="entry name" value="SPERMIDINE N(1)-ACETYLTRANSFERASE"/>
    <property type="match status" value="1"/>
</dbReference>
<sequence>MSSPHLLLTGDRLALGMPREAMLAEYHKWETDPGTILGRGSRFPQAWEAHAEEWDRQLDDRDHARFEIVRLKDKQAIGLTALRVHPRERRAEFTIFLAPPQRGKRFAEEATRLTLDWAFHLGALRAVWLKVLEPNRAGITAFEKAGFRPAGRFRRSGHWLGQPVDEVLMDALLEDFPGPSAMCTALGS</sequence>
<dbReference type="PROSITE" id="PS51186">
    <property type="entry name" value="GNAT"/>
    <property type="match status" value="1"/>
</dbReference>
<keyword evidence="3" id="KW-1185">Reference proteome</keyword>
<dbReference type="GO" id="GO:0016747">
    <property type="term" value="F:acyltransferase activity, transferring groups other than amino-acyl groups"/>
    <property type="evidence" value="ECO:0007669"/>
    <property type="project" value="InterPro"/>
</dbReference>
<comment type="caution">
    <text evidence="2">The sequence shown here is derived from an EMBL/GenBank/DDBJ whole genome shotgun (WGS) entry which is preliminary data.</text>
</comment>
<dbReference type="Proteomes" id="UP000222531">
    <property type="component" value="Unassembled WGS sequence"/>
</dbReference>
<organism evidence="2 3">
    <name type="scientific">Streptomyces cinnamoneus</name>
    <name type="common">Streptoverticillium cinnamoneum</name>
    <dbReference type="NCBI Taxonomy" id="53446"/>
    <lineage>
        <taxon>Bacteria</taxon>
        <taxon>Bacillati</taxon>
        <taxon>Actinomycetota</taxon>
        <taxon>Actinomycetes</taxon>
        <taxon>Kitasatosporales</taxon>
        <taxon>Streptomycetaceae</taxon>
        <taxon>Streptomyces</taxon>
        <taxon>Streptomyces cinnamoneus group</taxon>
    </lineage>
</organism>
<accession>A0A2G1XPU8</accession>
<evidence type="ECO:0000313" key="3">
    <source>
        <dbReference type="Proteomes" id="UP000222531"/>
    </source>
</evidence>
<dbReference type="OrthoDB" id="9814648at2"/>
<dbReference type="InterPro" id="IPR000182">
    <property type="entry name" value="GNAT_dom"/>
</dbReference>
<feature type="domain" description="N-acetyltransferase" evidence="1">
    <location>
        <begin position="26"/>
        <end position="174"/>
    </location>
</feature>
<keyword evidence="2" id="KW-0808">Transferase</keyword>
<proteinExistence type="predicted"/>
<name>A0A2G1XPU8_STRCJ</name>
<dbReference type="Gene3D" id="3.40.630.30">
    <property type="match status" value="1"/>
</dbReference>
<dbReference type="Pfam" id="PF13302">
    <property type="entry name" value="Acetyltransf_3"/>
    <property type="match status" value="1"/>
</dbReference>
<evidence type="ECO:0000259" key="1">
    <source>
        <dbReference type="PROSITE" id="PS51186"/>
    </source>
</evidence>